<comment type="caution">
    <text evidence="2">The sequence shown here is derived from an EMBL/GenBank/DDBJ whole genome shotgun (WGS) entry which is preliminary data.</text>
</comment>
<dbReference type="OMA" id="DQSHAAR"/>
<dbReference type="InterPro" id="IPR022617">
    <property type="entry name" value="Rad60/SUMO-like_dom"/>
</dbReference>
<dbReference type="HOGENOM" id="CLU_148322_0_1_1"/>
<dbReference type="Pfam" id="PF11976">
    <property type="entry name" value="Rad60-SLD"/>
    <property type="match status" value="1"/>
</dbReference>
<dbReference type="OrthoDB" id="442921at2759"/>
<evidence type="ECO:0000259" key="1">
    <source>
        <dbReference type="PROSITE" id="PS50053"/>
    </source>
</evidence>
<dbReference type="InterPro" id="IPR029071">
    <property type="entry name" value="Ubiquitin-like_domsf"/>
</dbReference>
<keyword evidence="3" id="KW-1185">Reference proteome</keyword>
<dbReference type="Proteomes" id="UP000007148">
    <property type="component" value="Unassembled WGS sequence"/>
</dbReference>
<evidence type="ECO:0000313" key="2">
    <source>
        <dbReference type="EMBL" id="CCA73774.1"/>
    </source>
</evidence>
<organism evidence="2 3">
    <name type="scientific">Serendipita indica (strain DSM 11827)</name>
    <name type="common">Root endophyte fungus</name>
    <name type="synonym">Piriformospora indica</name>
    <dbReference type="NCBI Taxonomy" id="1109443"/>
    <lineage>
        <taxon>Eukaryota</taxon>
        <taxon>Fungi</taxon>
        <taxon>Dikarya</taxon>
        <taxon>Basidiomycota</taxon>
        <taxon>Agaricomycotina</taxon>
        <taxon>Agaricomycetes</taxon>
        <taxon>Sebacinales</taxon>
        <taxon>Serendipitaceae</taxon>
        <taxon>Serendipita</taxon>
    </lineage>
</organism>
<dbReference type="SUPFAM" id="SSF54236">
    <property type="entry name" value="Ubiquitin-like"/>
    <property type="match status" value="1"/>
</dbReference>
<gene>
    <name evidence="2" type="ORF">PIIN_07728</name>
</gene>
<dbReference type="AlphaFoldDB" id="G4TR31"/>
<dbReference type="FunFam" id="3.10.20.90:FF:000202">
    <property type="entry name" value="Small ubiquitin-related modifier I"/>
    <property type="match status" value="1"/>
</dbReference>
<reference evidence="2 3" key="1">
    <citation type="journal article" date="2011" name="PLoS Pathog.">
        <title>Endophytic Life Strategies Decoded by Genome and Transcriptome Analyses of the Mutualistic Root Symbiont Piriformospora indica.</title>
        <authorList>
            <person name="Zuccaro A."/>
            <person name="Lahrmann U."/>
            <person name="Guldener U."/>
            <person name="Langen G."/>
            <person name="Pfiffi S."/>
            <person name="Biedenkopf D."/>
            <person name="Wong P."/>
            <person name="Samans B."/>
            <person name="Grimm C."/>
            <person name="Basiewicz M."/>
            <person name="Murat C."/>
            <person name="Martin F."/>
            <person name="Kogel K.H."/>
        </authorList>
    </citation>
    <scope>NUCLEOTIDE SEQUENCE [LARGE SCALE GENOMIC DNA]</scope>
    <source>
        <strain evidence="2 3">DSM 11827</strain>
    </source>
</reference>
<dbReference type="EMBL" id="CAFZ01000252">
    <property type="protein sequence ID" value="CCA73774.1"/>
    <property type="molecule type" value="Genomic_DNA"/>
</dbReference>
<dbReference type="InParanoid" id="G4TR31"/>
<evidence type="ECO:0000313" key="3">
    <source>
        <dbReference type="Proteomes" id="UP000007148"/>
    </source>
</evidence>
<dbReference type="STRING" id="1109443.G4TR31"/>
<dbReference type="CDD" id="cd16116">
    <property type="entry name" value="Ubl_Smt3_like"/>
    <property type="match status" value="1"/>
</dbReference>
<accession>G4TR31</accession>
<proteinExistence type="predicted"/>
<sequence length="95" mass="10373">MSQEPPPAHSEGSVPINIRVVTSTGEEVFFKIKTNTKLTKLRSAYATKVGKDLSSIRFLYDGNRIGDSDTPASLGMEDNDSIDVMVEQVGGWRSP</sequence>
<name>G4TR31_SERID</name>
<dbReference type="InterPro" id="IPR000626">
    <property type="entry name" value="Ubiquitin-like_dom"/>
</dbReference>
<feature type="domain" description="Ubiquitin-like" evidence="1">
    <location>
        <begin position="14"/>
        <end position="91"/>
    </location>
</feature>
<dbReference type="SMART" id="SM00213">
    <property type="entry name" value="UBQ"/>
    <property type="match status" value="1"/>
</dbReference>
<dbReference type="Gene3D" id="3.10.20.90">
    <property type="entry name" value="Phosphatidylinositol 3-kinase Catalytic Subunit, Chain A, domain 1"/>
    <property type="match status" value="1"/>
</dbReference>
<dbReference type="PROSITE" id="PS50053">
    <property type="entry name" value="UBIQUITIN_2"/>
    <property type="match status" value="1"/>
</dbReference>
<dbReference type="eggNOG" id="KOG1769">
    <property type="taxonomic scope" value="Eukaryota"/>
</dbReference>
<protein>
    <submittedName>
        <fullName evidence="2">Related to SMT3 ubiquitin-like protein</fullName>
    </submittedName>
</protein>
<dbReference type="PANTHER" id="PTHR10562">
    <property type="entry name" value="SMALL UBIQUITIN-RELATED MODIFIER"/>
    <property type="match status" value="1"/>
</dbReference>